<keyword evidence="2" id="KW-1185">Reference proteome</keyword>
<dbReference type="EMBL" id="JN371769">
    <property type="protein sequence ID" value="AFD02896.1"/>
    <property type="molecule type" value="Genomic_DNA"/>
</dbReference>
<dbReference type="KEGG" id="vg:14005320"/>
<dbReference type="RefSeq" id="YP_007001547.1">
    <property type="nucleotide sequence ID" value="NC_019443.1"/>
</dbReference>
<dbReference type="GeneID" id="14005320"/>
<organism evidence="1 2">
    <name type="scientific">Synechococcus phage metaG-MbCM1</name>
    <dbReference type="NCBI Taxonomy" id="1079999"/>
    <lineage>
        <taxon>Viruses</taxon>
        <taxon>Duplodnaviria</taxon>
        <taxon>Heunggongvirae</taxon>
        <taxon>Uroviricota</taxon>
        <taxon>Caudoviricetes</taxon>
        <taxon>Pantevenvirales</taxon>
        <taxon>Kyanoviridae</taxon>
        <taxon>Galenevirus</taxon>
        <taxon>Galenevirus mbcm1</taxon>
    </lineage>
</organism>
<evidence type="ECO:0000313" key="1">
    <source>
        <dbReference type="EMBL" id="AFD02896.1"/>
    </source>
</evidence>
<name>H8ZN35_9CAUD</name>
<dbReference type="Proteomes" id="UP000007597">
    <property type="component" value="Segment"/>
</dbReference>
<reference evidence="1 2" key="1">
    <citation type="submission" date="2011-07" db="EMBL/GenBank/DDBJ databases">
        <title>Viral Tagging: a high-throughput approach to explore virus-host interactions.</title>
        <authorList>
            <person name="Deng L."/>
            <person name="Sullivan M.B."/>
            <person name="Poulos B."/>
            <person name="Ignacio Espinoza J.C."/>
        </authorList>
    </citation>
    <scope>NUCLEOTIDE SEQUENCE [LARGE SCALE GENOMIC DNA]</scope>
</reference>
<sequence length="57" mass="6957">MSESTSYHIYYDDKVLFKNLNLEEFTLIWKKLYRSYHTDSITYSICKDDLCTLEQSY</sequence>
<evidence type="ECO:0000313" key="2">
    <source>
        <dbReference type="Proteomes" id="UP000007597"/>
    </source>
</evidence>
<proteinExistence type="predicted"/>
<protein>
    <submittedName>
        <fullName evidence="1">Uncharacterized protein</fullName>
    </submittedName>
</protein>
<dbReference type="OrthoDB" id="27360at10239"/>
<accession>H8ZN35</accession>